<dbReference type="InterPro" id="IPR036271">
    <property type="entry name" value="Tet_transcr_reg_TetR-rel_C_sf"/>
</dbReference>
<dbReference type="PANTHER" id="PTHR47506:SF1">
    <property type="entry name" value="HTH-TYPE TRANSCRIPTIONAL REGULATOR YJDC"/>
    <property type="match status" value="1"/>
</dbReference>
<keyword evidence="2 4" id="KW-0238">DNA-binding</keyword>
<sequence>MGRHREFDVDQALDAALTVFWRKGYEGASYTDLTQATGVERPALYSAFGNKEALFLRALERYYVHYLAFFPAALDQPTSRQVAQHILRSAVELNTRYPEHTGCLGIHGAIAGSDDAEPIRQALIDARAAGETALRERFERAQREGDLPATANCAVLAAYVCAVLHGMAVQAKAGFSREMLDMVIEQALATWPSDH</sequence>
<protein>
    <submittedName>
        <fullName evidence="6">TetR/AcrR family transcriptional regulator</fullName>
    </submittedName>
    <submittedName>
        <fullName evidence="7">Transcriptional regulator, TetR family</fullName>
    </submittedName>
</protein>
<feature type="domain" description="HTH tetR-type" evidence="5">
    <location>
        <begin position="6"/>
        <end position="66"/>
    </location>
</feature>
<evidence type="ECO:0000256" key="1">
    <source>
        <dbReference type="ARBA" id="ARBA00023015"/>
    </source>
</evidence>
<dbReference type="Pfam" id="PF16925">
    <property type="entry name" value="TetR_C_13"/>
    <property type="match status" value="1"/>
</dbReference>
<dbReference type="PROSITE" id="PS50977">
    <property type="entry name" value="HTH_TETR_2"/>
    <property type="match status" value="1"/>
</dbReference>
<dbReference type="InterPro" id="IPR009057">
    <property type="entry name" value="Homeodomain-like_sf"/>
</dbReference>
<dbReference type="PANTHER" id="PTHR47506">
    <property type="entry name" value="TRANSCRIPTIONAL REGULATORY PROTEIN"/>
    <property type="match status" value="1"/>
</dbReference>
<dbReference type="GO" id="GO:0003677">
    <property type="term" value="F:DNA binding"/>
    <property type="evidence" value="ECO:0007669"/>
    <property type="project" value="UniProtKB-UniRule"/>
</dbReference>
<dbReference type="RefSeq" id="WP_074680733.1">
    <property type="nucleotide sequence ID" value="NZ_CBCSET010000010.1"/>
</dbReference>
<evidence type="ECO:0000313" key="7">
    <source>
        <dbReference type="EMBL" id="SDF25701.1"/>
    </source>
</evidence>
<organism evidence="7 8">
    <name type="scientific">Ectopseudomonas alcaliphila</name>
    <dbReference type="NCBI Taxonomy" id="101564"/>
    <lineage>
        <taxon>Bacteria</taxon>
        <taxon>Pseudomonadati</taxon>
        <taxon>Pseudomonadota</taxon>
        <taxon>Gammaproteobacteria</taxon>
        <taxon>Pseudomonadales</taxon>
        <taxon>Pseudomonadaceae</taxon>
        <taxon>Ectopseudomonas</taxon>
    </lineage>
</organism>
<evidence type="ECO:0000313" key="8">
    <source>
        <dbReference type="Proteomes" id="UP000182413"/>
    </source>
</evidence>
<reference evidence="6 9" key="2">
    <citation type="submission" date="2023-11" db="EMBL/GenBank/DDBJ databases">
        <title>MicrobeMod: A computational toolkit for identifying prokaryotic methylation and restriction-modification with nanopore sequencing.</title>
        <authorList>
            <person name="Crits-Christoph A."/>
            <person name="Kang S.C."/>
            <person name="Lee H."/>
            <person name="Ostrov N."/>
        </authorList>
    </citation>
    <scope>NUCLEOTIDE SEQUENCE [LARGE SCALE GENOMIC DNA]</scope>
    <source>
        <strain evidence="6 9">ATCC BAA-571</strain>
    </source>
</reference>
<reference evidence="7 8" key="1">
    <citation type="submission" date="2016-10" db="EMBL/GenBank/DDBJ databases">
        <authorList>
            <person name="de Groot N.N."/>
        </authorList>
    </citation>
    <scope>NUCLEOTIDE SEQUENCE [LARGE SCALE GENOMIC DNA]</scope>
    <source>
        <strain evidence="7 8">JCM 10630</strain>
    </source>
</reference>
<dbReference type="SUPFAM" id="SSF46689">
    <property type="entry name" value="Homeodomain-like"/>
    <property type="match status" value="1"/>
</dbReference>
<keyword evidence="3" id="KW-0804">Transcription</keyword>
<dbReference type="InterPro" id="IPR011075">
    <property type="entry name" value="TetR_C"/>
</dbReference>
<dbReference type="AlphaFoldDB" id="A0A1G7JLA6"/>
<accession>A0A1G7JLA6</accession>
<dbReference type="Gene3D" id="1.10.10.60">
    <property type="entry name" value="Homeodomain-like"/>
    <property type="match status" value="1"/>
</dbReference>
<dbReference type="Pfam" id="PF00440">
    <property type="entry name" value="TetR_N"/>
    <property type="match status" value="1"/>
</dbReference>
<name>A0A1G7JLA6_9GAMM</name>
<gene>
    <name evidence="7" type="ORF">SAMN05216575_106263</name>
    <name evidence="6" type="ORF">SIM71_00370</name>
</gene>
<dbReference type="Proteomes" id="UP000182413">
    <property type="component" value="Unassembled WGS sequence"/>
</dbReference>
<dbReference type="OrthoDB" id="270177at2"/>
<evidence type="ECO:0000256" key="2">
    <source>
        <dbReference type="ARBA" id="ARBA00023125"/>
    </source>
</evidence>
<keyword evidence="9" id="KW-1185">Reference proteome</keyword>
<feature type="DNA-binding region" description="H-T-H motif" evidence="4">
    <location>
        <begin position="29"/>
        <end position="48"/>
    </location>
</feature>
<dbReference type="InterPro" id="IPR001647">
    <property type="entry name" value="HTH_TetR"/>
</dbReference>
<dbReference type="EMBL" id="JAWXXP010000001">
    <property type="protein sequence ID" value="MDX5990509.1"/>
    <property type="molecule type" value="Genomic_DNA"/>
</dbReference>
<proteinExistence type="predicted"/>
<keyword evidence="1" id="KW-0805">Transcription regulation</keyword>
<evidence type="ECO:0000256" key="3">
    <source>
        <dbReference type="ARBA" id="ARBA00023163"/>
    </source>
</evidence>
<dbReference type="PRINTS" id="PR00455">
    <property type="entry name" value="HTHTETR"/>
</dbReference>
<dbReference type="Proteomes" id="UP001278050">
    <property type="component" value="Unassembled WGS sequence"/>
</dbReference>
<evidence type="ECO:0000313" key="9">
    <source>
        <dbReference type="Proteomes" id="UP001278050"/>
    </source>
</evidence>
<dbReference type="Gene3D" id="1.10.357.10">
    <property type="entry name" value="Tetracycline Repressor, domain 2"/>
    <property type="match status" value="1"/>
</dbReference>
<evidence type="ECO:0000256" key="4">
    <source>
        <dbReference type="PROSITE-ProRule" id="PRU00335"/>
    </source>
</evidence>
<evidence type="ECO:0000313" key="6">
    <source>
        <dbReference type="EMBL" id="MDX5990509.1"/>
    </source>
</evidence>
<dbReference type="SUPFAM" id="SSF48498">
    <property type="entry name" value="Tetracyclin repressor-like, C-terminal domain"/>
    <property type="match status" value="1"/>
</dbReference>
<dbReference type="EMBL" id="FNAE01000006">
    <property type="protein sequence ID" value="SDF25701.1"/>
    <property type="molecule type" value="Genomic_DNA"/>
</dbReference>
<evidence type="ECO:0000259" key="5">
    <source>
        <dbReference type="PROSITE" id="PS50977"/>
    </source>
</evidence>